<feature type="transmembrane region" description="Helical" evidence="1">
    <location>
        <begin position="159"/>
        <end position="181"/>
    </location>
</feature>
<feature type="transmembrane region" description="Helical" evidence="1">
    <location>
        <begin position="306"/>
        <end position="327"/>
    </location>
</feature>
<dbReference type="OrthoDB" id="655540at2759"/>
<keyword evidence="1" id="KW-1133">Transmembrane helix</keyword>
<feature type="transmembrane region" description="Helical" evidence="1">
    <location>
        <begin position="82"/>
        <end position="100"/>
    </location>
</feature>
<feature type="non-terminal residue" evidence="2">
    <location>
        <position position="1"/>
    </location>
</feature>
<comment type="caution">
    <text evidence="2">The sequence shown here is derived from an EMBL/GenBank/DDBJ whole genome shotgun (WGS) entry which is preliminary data.</text>
</comment>
<name>A0A371HH89_MUCPR</name>
<dbReference type="Proteomes" id="UP000257109">
    <property type="component" value="Unassembled WGS sequence"/>
</dbReference>
<keyword evidence="1" id="KW-0472">Membrane</keyword>
<evidence type="ECO:0000256" key="1">
    <source>
        <dbReference type="SAM" id="Phobius"/>
    </source>
</evidence>
<dbReference type="EMBL" id="QJKJ01002591">
    <property type="protein sequence ID" value="RDY02173.1"/>
    <property type="molecule type" value="Genomic_DNA"/>
</dbReference>
<dbReference type="AlphaFoldDB" id="A0A371HH89"/>
<keyword evidence="1" id="KW-0812">Transmembrane</keyword>
<feature type="transmembrane region" description="Helical" evidence="1">
    <location>
        <begin position="271"/>
        <end position="297"/>
    </location>
</feature>
<accession>A0A371HH89</accession>
<organism evidence="2 3">
    <name type="scientific">Mucuna pruriens</name>
    <name type="common">Velvet bean</name>
    <name type="synonym">Dolichos pruriens</name>
    <dbReference type="NCBI Taxonomy" id="157652"/>
    <lineage>
        <taxon>Eukaryota</taxon>
        <taxon>Viridiplantae</taxon>
        <taxon>Streptophyta</taxon>
        <taxon>Embryophyta</taxon>
        <taxon>Tracheophyta</taxon>
        <taxon>Spermatophyta</taxon>
        <taxon>Magnoliopsida</taxon>
        <taxon>eudicotyledons</taxon>
        <taxon>Gunneridae</taxon>
        <taxon>Pentapetalae</taxon>
        <taxon>rosids</taxon>
        <taxon>fabids</taxon>
        <taxon>Fabales</taxon>
        <taxon>Fabaceae</taxon>
        <taxon>Papilionoideae</taxon>
        <taxon>50 kb inversion clade</taxon>
        <taxon>NPAAA clade</taxon>
        <taxon>indigoferoid/millettioid clade</taxon>
        <taxon>Phaseoleae</taxon>
        <taxon>Mucuna</taxon>
    </lineage>
</organism>
<reference evidence="2" key="1">
    <citation type="submission" date="2018-05" db="EMBL/GenBank/DDBJ databases">
        <title>Draft genome of Mucuna pruriens seed.</title>
        <authorList>
            <person name="Nnadi N.E."/>
            <person name="Vos R."/>
            <person name="Hasami M.H."/>
            <person name="Devisetty U.K."/>
            <person name="Aguiy J.C."/>
        </authorList>
    </citation>
    <scope>NUCLEOTIDE SEQUENCE [LARGE SCALE GENOMIC DNA]</scope>
    <source>
        <strain evidence="2">JCA_2017</strain>
    </source>
</reference>
<evidence type="ECO:0000313" key="3">
    <source>
        <dbReference type="Proteomes" id="UP000257109"/>
    </source>
</evidence>
<evidence type="ECO:0000313" key="2">
    <source>
        <dbReference type="EMBL" id="RDY02173.1"/>
    </source>
</evidence>
<proteinExistence type="predicted"/>
<sequence length="355" mass="40682">MEPLSSNLFQWNQLLGRQPLTTVQLIKIAKLEVRVRLLVSSNNIFEALVNFMKLSNSLIKLSNTASNSIEIFLMLHIISQGGWLSFILLFIFAMIGCFWAKRKRCDSYIPICRLVLVVLPTTWLRNLGFLAYISFGGLLVFVILIGCVACVGKEGLPTFVSLFAFCYCAHSMIPILCNYMNDKHQLSKHYYLSSPRYTMFGDHLMSQITLNLPSKKIMTKIAIYTTVINHLTNKCCGRQMASLQYKNYFRSILIRRTIVVNIVLMELFMSFFNYIMTFIGVFFSVTISLLFLCFYFLKIKIAARQFGLELIIIITILIIGTFIGILGESCDTVMMEKYGEDFSMHPLVDSKIFVM</sequence>
<feature type="transmembrane region" description="Helical" evidence="1">
    <location>
        <begin position="129"/>
        <end position="152"/>
    </location>
</feature>
<protein>
    <submittedName>
        <fullName evidence="2">Amino acid transporter AVT1I</fullName>
    </submittedName>
</protein>
<keyword evidence="3" id="KW-1185">Reference proteome</keyword>
<gene>
    <name evidence="2" type="primary">AVT1I</name>
    <name evidence="2" type="ORF">CR513_14404</name>
</gene>